<accession>A0AA38NPG2</accession>
<keyword evidence="1" id="KW-0812">Transmembrane</keyword>
<keyword evidence="1" id="KW-1133">Transmembrane helix</keyword>
<evidence type="ECO:0000256" key="1">
    <source>
        <dbReference type="SAM" id="Phobius"/>
    </source>
</evidence>
<evidence type="ECO:0000313" key="2">
    <source>
        <dbReference type="EMBL" id="KAJ3784730.1"/>
    </source>
</evidence>
<comment type="caution">
    <text evidence="2">The sequence shown here is derived from an EMBL/GenBank/DDBJ whole genome shotgun (WGS) entry which is preliminary data.</text>
</comment>
<evidence type="ECO:0000313" key="3">
    <source>
        <dbReference type="Proteomes" id="UP001163798"/>
    </source>
</evidence>
<organism evidence="2 3">
    <name type="scientific">Lentinula aff. detonsa</name>
    <dbReference type="NCBI Taxonomy" id="2804958"/>
    <lineage>
        <taxon>Eukaryota</taxon>
        <taxon>Fungi</taxon>
        <taxon>Dikarya</taxon>
        <taxon>Basidiomycota</taxon>
        <taxon>Agaricomycotina</taxon>
        <taxon>Agaricomycetes</taxon>
        <taxon>Agaricomycetidae</taxon>
        <taxon>Agaricales</taxon>
        <taxon>Marasmiineae</taxon>
        <taxon>Omphalotaceae</taxon>
        <taxon>Lentinula</taxon>
    </lineage>
</organism>
<reference evidence="2" key="1">
    <citation type="submission" date="2022-08" db="EMBL/GenBank/DDBJ databases">
        <authorList>
            <consortium name="DOE Joint Genome Institute"/>
            <person name="Min B."/>
            <person name="Riley R."/>
            <person name="Sierra-Patev S."/>
            <person name="Naranjo-Ortiz M."/>
            <person name="Looney B."/>
            <person name="Konkel Z."/>
            <person name="Slot J.C."/>
            <person name="Sakamoto Y."/>
            <person name="Steenwyk J.L."/>
            <person name="Rokas A."/>
            <person name="Carro J."/>
            <person name="Camarero S."/>
            <person name="Ferreira P."/>
            <person name="Molpeceres G."/>
            <person name="Ruiz-Duenas F.J."/>
            <person name="Serrano A."/>
            <person name="Henrissat B."/>
            <person name="Drula E."/>
            <person name="Hughes K.W."/>
            <person name="Mata J.L."/>
            <person name="Ishikawa N.K."/>
            <person name="Vargas-Isla R."/>
            <person name="Ushijima S."/>
            <person name="Smith C.A."/>
            <person name="Ahrendt S."/>
            <person name="Andreopoulos W."/>
            <person name="He G."/>
            <person name="Labutti K."/>
            <person name="Lipzen A."/>
            <person name="Ng V."/>
            <person name="Sandor L."/>
            <person name="Barry K."/>
            <person name="Martinez A.T."/>
            <person name="Xiao Y."/>
            <person name="Gibbons J.G."/>
            <person name="Terashima K."/>
            <person name="Hibbett D.S."/>
            <person name="Grigoriev I.V."/>
        </authorList>
    </citation>
    <scope>NUCLEOTIDE SEQUENCE</scope>
    <source>
        <strain evidence="2">TFB10291</strain>
    </source>
</reference>
<keyword evidence="1" id="KW-0472">Membrane</keyword>
<feature type="transmembrane region" description="Helical" evidence="1">
    <location>
        <begin position="41"/>
        <end position="61"/>
    </location>
</feature>
<keyword evidence="3" id="KW-1185">Reference proteome</keyword>
<sequence>MFPTWFEIRLATTYRFQGLLLFPIIVLQQDWKIGNYPGTTHTFVLCLILHGLLVYYTGMYLHTCANKPTLVKFPTDLT</sequence>
<gene>
    <name evidence="2" type="ORF">GGU10DRAFT_356962</name>
</gene>
<proteinExistence type="predicted"/>
<dbReference type="AlphaFoldDB" id="A0AA38NPG2"/>
<protein>
    <submittedName>
        <fullName evidence="2">Uncharacterized protein</fullName>
    </submittedName>
</protein>
<feature type="transmembrane region" description="Helical" evidence="1">
    <location>
        <begin position="12"/>
        <end position="29"/>
    </location>
</feature>
<dbReference type="Proteomes" id="UP001163798">
    <property type="component" value="Unassembled WGS sequence"/>
</dbReference>
<name>A0AA38NPG2_9AGAR</name>
<dbReference type="EMBL" id="MU793365">
    <property type="protein sequence ID" value="KAJ3784730.1"/>
    <property type="molecule type" value="Genomic_DNA"/>
</dbReference>